<evidence type="ECO:0000256" key="9">
    <source>
        <dbReference type="ARBA" id="ARBA00022840"/>
    </source>
</evidence>
<dbReference type="AlphaFoldDB" id="A0A6B8RL08"/>
<name>A0A6B8RL08_9BACL</name>
<comment type="catalytic activity">
    <reaction evidence="1">
        <text>ATP + protein L-histidine = ADP + protein N-phospho-L-histidine.</text>
        <dbReference type="EC" id="2.7.13.3"/>
    </reaction>
</comment>
<evidence type="ECO:0000256" key="4">
    <source>
        <dbReference type="ARBA" id="ARBA00022475"/>
    </source>
</evidence>
<proteinExistence type="predicted"/>
<dbReference type="SMART" id="SM00388">
    <property type="entry name" value="HisKA"/>
    <property type="match status" value="1"/>
</dbReference>
<comment type="subcellular location">
    <subcellularLocation>
        <location evidence="2">Cell membrane</location>
    </subcellularLocation>
</comment>
<organism evidence="13 14">
    <name type="scientific">Paenibacillus psychroresistens</name>
    <dbReference type="NCBI Taxonomy" id="1778678"/>
    <lineage>
        <taxon>Bacteria</taxon>
        <taxon>Bacillati</taxon>
        <taxon>Bacillota</taxon>
        <taxon>Bacilli</taxon>
        <taxon>Bacillales</taxon>
        <taxon>Paenibacillaceae</taxon>
        <taxon>Paenibacillus</taxon>
    </lineage>
</organism>
<feature type="domain" description="Histidine kinase" evidence="12">
    <location>
        <begin position="381"/>
        <end position="595"/>
    </location>
</feature>
<dbReference type="PROSITE" id="PS50109">
    <property type="entry name" value="HIS_KIN"/>
    <property type="match status" value="1"/>
</dbReference>
<dbReference type="EC" id="2.7.13.3" evidence="3"/>
<dbReference type="CDD" id="cd16922">
    <property type="entry name" value="HATPase_EvgS-ArcB-TorS-like"/>
    <property type="match status" value="1"/>
</dbReference>
<dbReference type="InterPro" id="IPR003661">
    <property type="entry name" value="HisK_dim/P_dom"/>
</dbReference>
<dbReference type="SUPFAM" id="SSF55781">
    <property type="entry name" value="GAF domain-like"/>
    <property type="match status" value="2"/>
</dbReference>
<dbReference type="Pfam" id="PF13185">
    <property type="entry name" value="GAF_2"/>
    <property type="match status" value="2"/>
</dbReference>
<keyword evidence="14" id="KW-1185">Reference proteome</keyword>
<dbReference type="OrthoDB" id="9759607at2"/>
<evidence type="ECO:0000256" key="8">
    <source>
        <dbReference type="ARBA" id="ARBA00022777"/>
    </source>
</evidence>
<dbReference type="Pfam" id="PF00512">
    <property type="entry name" value="HisKA"/>
    <property type="match status" value="1"/>
</dbReference>
<dbReference type="FunFam" id="3.30.565.10:FF:000023">
    <property type="entry name" value="PAS domain-containing sensor histidine kinase"/>
    <property type="match status" value="1"/>
</dbReference>
<evidence type="ECO:0000256" key="6">
    <source>
        <dbReference type="ARBA" id="ARBA00022679"/>
    </source>
</evidence>
<gene>
    <name evidence="13" type="ORF">EHS13_17415</name>
</gene>
<evidence type="ECO:0000313" key="14">
    <source>
        <dbReference type="Proteomes" id="UP000426246"/>
    </source>
</evidence>
<dbReference type="InterPro" id="IPR050736">
    <property type="entry name" value="Sensor_HK_Regulatory"/>
</dbReference>
<evidence type="ECO:0000313" key="13">
    <source>
        <dbReference type="EMBL" id="QGQ96537.1"/>
    </source>
</evidence>
<evidence type="ECO:0000256" key="1">
    <source>
        <dbReference type="ARBA" id="ARBA00000085"/>
    </source>
</evidence>
<dbReference type="InterPro" id="IPR036097">
    <property type="entry name" value="HisK_dim/P_sf"/>
</dbReference>
<accession>A0A6B8RL08</accession>
<evidence type="ECO:0000256" key="5">
    <source>
        <dbReference type="ARBA" id="ARBA00022553"/>
    </source>
</evidence>
<evidence type="ECO:0000256" key="10">
    <source>
        <dbReference type="ARBA" id="ARBA00023012"/>
    </source>
</evidence>
<keyword evidence="11" id="KW-0472">Membrane</keyword>
<dbReference type="KEGG" id="ppsc:EHS13_17415"/>
<dbReference type="Gene3D" id="3.30.565.10">
    <property type="entry name" value="Histidine kinase-like ATPase, C-terminal domain"/>
    <property type="match status" value="1"/>
</dbReference>
<keyword evidence="8 13" id="KW-0418">Kinase</keyword>
<evidence type="ECO:0000256" key="11">
    <source>
        <dbReference type="ARBA" id="ARBA00023136"/>
    </source>
</evidence>
<dbReference type="RefSeq" id="WP_155701608.1">
    <property type="nucleotide sequence ID" value="NZ_CP034235.1"/>
</dbReference>
<evidence type="ECO:0000256" key="7">
    <source>
        <dbReference type="ARBA" id="ARBA00022741"/>
    </source>
</evidence>
<dbReference type="PANTHER" id="PTHR43711:SF31">
    <property type="entry name" value="HISTIDINE KINASE"/>
    <property type="match status" value="1"/>
</dbReference>
<dbReference type="InterPro" id="IPR004358">
    <property type="entry name" value="Sig_transdc_His_kin-like_C"/>
</dbReference>
<sequence>MQPKSNQRLFHMTQLINSKFELPEIMQVLVETIANEITQADLVGFFILQLDGKFRGYKGNKLPVDITELVIDPEDDEFVRDIIKTRNMEYIADTSKDMRPDPVKVALLKIKSLLGIPVIVNNEVFGFVFIHDFGKQMNLTEEQMKMTEAFVSMASVAIRNIHIFEQRQHLLERQQLLLDATNALSCSLSVHEVLNTCFRFMQQATASKDVAIHLYDEKTRMLTPFHISSVHVSEKEWRDKHNKEINLNIDTDLLFNEVITGKKAIAISDVFSDNRPNHKACRSFGIQSLLLIPLLAKGNVLGAVAVPEIGASKTYIEHEIEFCQSIADVTATALSNVMHTENLDQLVKERTAELQQANLKLEDVVIELEQLNELKNDFIASLSHELRTPITAIKGSVDILKRNILGELNFAQHELLDTTNKAIERLLNQVNELLDFAKLEDGKFELNDTNVSLQDIISDALGIMEPLIEKKKQLLVVKYSGKVKVKVDRQRILQVLINLISNANKFTPENGTISIHTHEKEHAFYIEVVDTGKGIPMDKQKHIFTKFYQVNNHLKGTGLGLAISKQLIELHGGRIWFESQENQGSLFAFMLPKERMLAHAGN</sequence>
<keyword evidence="9" id="KW-0067">ATP-binding</keyword>
<dbReference type="PANTHER" id="PTHR43711">
    <property type="entry name" value="TWO-COMPONENT HISTIDINE KINASE"/>
    <property type="match status" value="1"/>
</dbReference>
<dbReference type="SMART" id="SM00387">
    <property type="entry name" value="HATPase_c"/>
    <property type="match status" value="1"/>
</dbReference>
<dbReference type="GO" id="GO:0005886">
    <property type="term" value="C:plasma membrane"/>
    <property type="evidence" value="ECO:0007669"/>
    <property type="project" value="UniProtKB-SubCell"/>
</dbReference>
<dbReference type="CDD" id="cd00082">
    <property type="entry name" value="HisKA"/>
    <property type="match status" value="1"/>
</dbReference>
<dbReference type="EMBL" id="CP034235">
    <property type="protein sequence ID" value="QGQ96537.1"/>
    <property type="molecule type" value="Genomic_DNA"/>
</dbReference>
<dbReference type="SUPFAM" id="SSF55874">
    <property type="entry name" value="ATPase domain of HSP90 chaperone/DNA topoisomerase II/histidine kinase"/>
    <property type="match status" value="1"/>
</dbReference>
<dbReference type="Gene3D" id="3.30.450.40">
    <property type="match status" value="2"/>
</dbReference>
<dbReference type="Proteomes" id="UP000426246">
    <property type="component" value="Chromosome"/>
</dbReference>
<dbReference type="InterPro" id="IPR005467">
    <property type="entry name" value="His_kinase_dom"/>
</dbReference>
<reference evidence="14" key="1">
    <citation type="submission" date="2018-11" db="EMBL/GenBank/DDBJ databases">
        <title>Complete genome sequence of Paenibacillus sp. ML311-T8.</title>
        <authorList>
            <person name="Nam Y.-D."/>
            <person name="Kang J."/>
            <person name="Chung W.-H."/>
            <person name="Park Y.S."/>
        </authorList>
    </citation>
    <scope>NUCLEOTIDE SEQUENCE [LARGE SCALE GENOMIC DNA]</scope>
    <source>
        <strain evidence="14">ML311-T8</strain>
    </source>
</reference>
<protein>
    <recommendedName>
        <fullName evidence="3">histidine kinase</fullName>
        <ecNumber evidence="3">2.7.13.3</ecNumber>
    </recommendedName>
</protein>
<dbReference type="InterPro" id="IPR029016">
    <property type="entry name" value="GAF-like_dom_sf"/>
</dbReference>
<dbReference type="Gene3D" id="1.10.287.130">
    <property type="match status" value="1"/>
</dbReference>
<keyword evidence="6" id="KW-0808">Transferase</keyword>
<dbReference type="GO" id="GO:0005524">
    <property type="term" value="F:ATP binding"/>
    <property type="evidence" value="ECO:0007669"/>
    <property type="project" value="UniProtKB-KW"/>
</dbReference>
<dbReference type="InterPro" id="IPR003018">
    <property type="entry name" value="GAF"/>
</dbReference>
<dbReference type="PRINTS" id="PR00344">
    <property type="entry name" value="BCTRLSENSOR"/>
</dbReference>
<keyword evidence="10" id="KW-0902">Two-component regulatory system</keyword>
<dbReference type="Pfam" id="PF02518">
    <property type="entry name" value="HATPase_c"/>
    <property type="match status" value="1"/>
</dbReference>
<dbReference type="SUPFAM" id="SSF47384">
    <property type="entry name" value="Homodimeric domain of signal transducing histidine kinase"/>
    <property type="match status" value="1"/>
</dbReference>
<dbReference type="GO" id="GO:0000155">
    <property type="term" value="F:phosphorelay sensor kinase activity"/>
    <property type="evidence" value="ECO:0007669"/>
    <property type="project" value="InterPro"/>
</dbReference>
<keyword evidence="5" id="KW-0597">Phosphoprotein</keyword>
<evidence type="ECO:0000259" key="12">
    <source>
        <dbReference type="PROSITE" id="PS50109"/>
    </source>
</evidence>
<keyword evidence="7" id="KW-0547">Nucleotide-binding</keyword>
<keyword evidence="4" id="KW-1003">Cell membrane</keyword>
<evidence type="ECO:0000256" key="2">
    <source>
        <dbReference type="ARBA" id="ARBA00004236"/>
    </source>
</evidence>
<dbReference type="InterPro" id="IPR003594">
    <property type="entry name" value="HATPase_dom"/>
</dbReference>
<dbReference type="SMART" id="SM00065">
    <property type="entry name" value="GAF"/>
    <property type="match status" value="2"/>
</dbReference>
<evidence type="ECO:0000256" key="3">
    <source>
        <dbReference type="ARBA" id="ARBA00012438"/>
    </source>
</evidence>
<dbReference type="InterPro" id="IPR036890">
    <property type="entry name" value="HATPase_C_sf"/>
</dbReference>